<comment type="similarity">
    <text evidence="1">Belongs to the glycosyltransferase 90 family.</text>
</comment>
<dbReference type="EMBL" id="JAOPGA020000984">
    <property type="protein sequence ID" value="KAL0483736.1"/>
    <property type="molecule type" value="Genomic_DNA"/>
</dbReference>
<dbReference type="PANTHER" id="PTHR12203:SF35">
    <property type="entry name" value="PROTEIN O-GLUCOSYLTRANSFERASE 1"/>
    <property type="match status" value="1"/>
</dbReference>
<dbReference type="Proteomes" id="UP001431209">
    <property type="component" value="Unassembled WGS sequence"/>
</dbReference>
<dbReference type="Pfam" id="PF05686">
    <property type="entry name" value="Glyco_transf_90"/>
    <property type="match status" value="1"/>
</dbReference>
<evidence type="ECO:0000313" key="5">
    <source>
        <dbReference type="EMBL" id="KAL0483736.1"/>
    </source>
</evidence>
<dbReference type="SMART" id="SM00672">
    <property type="entry name" value="CAP10"/>
    <property type="match status" value="1"/>
</dbReference>
<keyword evidence="2" id="KW-0808">Transferase</keyword>
<name>A0AAW2Z3P2_9EUKA</name>
<evidence type="ECO:0000256" key="3">
    <source>
        <dbReference type="SAM" id="SignalP"/>
    </source>
</evidence>
<comment type="caution">
    <text evidence="5">The sequence shown here is derived from an EMBL/GenBank/DDBJ whole genome shotgun (WGS) entry which is preliminary data.</text>
</comment>
<dbReference type="InterPro" id="IPR051091">
    <property type="entry name" value="O-Glucosyltr/Glycosyltrsf_90"/>
</dbReference>
<sequence>MRVYQSRVVLLFLLLCFAGNIVMFLHGWQKSDAKKCTEQTTTCPTCPIPEVLKTNFKEEVTPEAKGSNIKADKTLSHWLDDAVNYQTFRKRVSKDFLENRTANITLKLIDEKTARMQEDTMIRYLLVPGPYKEINGIRVEGGLYKHKGSCSDGVCNGRAEATERVLQHFYKWHMSGEVGASKIQKVLTFFYLTYDEIEGFFDPKKPLAPHFAYGSLTEHAGMSHMFDVNVKPKALSILGTTPMWGYHDGDHWWQKFTVQHLTEKIKNNHKDYPWEKKIKKAVWRGSPSGHWTDEKGTFQKGLQPHNKEGFPRYQLCDISTRNRNLLDAKFSSTSSHPEHKQYLIDLDVCCDSMALNDFQHYVAIVDVDGNAWSDRFMHLLQMNSVVMKHESPDGYVDFFTEKLIPWIHYVPIKRDWSDLLESIQWIMDHPEESQEIIRQANLFAVRIFNYKSVVDYYLVKMKQYESLQEPLEPIWTKDFIDASYHKVGNRLGDAGEVEKLFKSLR</sequence>
<evidence type="ECO:0000259" key="4">
    <source>
        <dbReference type="SMART" id="SM00672"/>
    </source>
</evidence>
<dbReference type="InterPro" id="IPR006598">
    <property type="entry name" value="CAP10"/>
</dbReference>
<dbReference type="AlphaFoldDB" id="A0AAW2Z3P2"/>
<evidence type="ECO:0000256" key="2">
    <source>
        <dbReference type="ARBA" id="ARBA00022679"/>
    </source>
</evidence>
<feature type="chain" id="PRO_5043351912" description="Glycosyl transferase CAP10 domain-containing protein" evidence="3">
    <location>
        <begin position="19"/>
        <end position="505"/>
    </location>
</feature>
<evidence type="ECO:0000256" key="1">
    <source>
        <dbReference type="ARBA" id="ARBA00010118"/>
    </source>
</evidence>
<accession>A0AAW2Z3P2</accession>
<evidence type="ECO:0000313" key="6">
    <source>
        <dbReference type="Proteomes" id="UP001431209"/>
    </source>
</evidence>
<dbReference type="PANTHER" id="PTHR12203">
    <property type="entry name" value="KDEL LYS-ASP-GLU-LEU CONTAINING - RELATED"/>
    <property type="match status" value="1"/>
</dbReference>
<gene>
    <name evidence="5" type="ORF">AKO1_013994</name>
</gene>
<proteinExistence type="inferred from homology"/>
<feature type="domain" description="Glycosyl transferase CAP10" evidence="4">
    <location>
        <begin position="218"/>
        <end position="465"/>
    </location>
</feature>
<organism evidence="5 6">
    <name type="scientific">Acrasis kona</name>
    <dbReference type="NCBI Taxonomy" id="1008807"/>
    <lineage>
        <taxon>Eukaryota</taxon>
        <taxon>Discoba</taxon>
        <taxon>Heterolobosea</taxon>
        <taxon>Tetramitia</taxon>
        <taxon>Eutetramitia</taxon>
        <taxon>Acrasidae</taxon>
        <taxon>Acrasis</taxon>
    </lineage>
</organism>
<protein>
    <recommendedName>
        <fullName evidence="4">Glycosyl transferase CAP10 domain-containing protein</fullName>
    </recommendedName>
</protein>
<dbReference type="GO" id="GO:0016740">
    <property type="term" value="F:transferase activity"/>
    <property type="evidence" value="ECO:0007669"/>
    <property type="project" value="UniProtKB-KW"/>
</dbReference>
<reference evidence="5 6" key="1">
    <citation type="submission" date="2024-03" db="EMBL/GenBank/DDBJ databases">
        <title>The Acrasis kona genome and developmental transcriptomes reveal deep origins of eukaryotic multicellular pathways.</title>
        <authorList>
            <person name="Sheikh S."/>
            <person name="Fu C.-J."/>
            <person name="Brown M.W."/>
            <person name="Baldauf S.L."/>
        </authorList>
    </citation>
    <scope>NUCLEOTIDE SEQUENCE [LARGE SCALE GENOMIC DNA]</scope>
    <source>
        <strain evidence="5 6">ATCC MYA-3509</strain>
    </source>
</reference>
<keyword evidence="6" id="KW-1185">Reference proteome</keyword>
<feature type="signal peptide" evidence="3">
    <location>
        <begin position="1"/>
        <end position="18"/>
    </location>
</feature>
<keyword evidence="3" id="KW-0732">Signal</keyword>